<comment type="caution">
    <text evidence="1">The sequence shown here is derived from an EMBL/GenBank/DDBJ whole genome shotgun (WGS) entry which is preliminary data.</text>
</comment>
<evidence type="ECO:0000313" key="2">
    <source>
        <dbReference type="Proteomes" id="UP000539313"/>
    </source>
</evidence>
<dbReference type="Proteomes" id="UP000539313">
    <property type="component" value="Unassembled WGS sequence"/>
</dbReference>
<gene>
    <name evidence="1" type="ORF">HNR21_003396</name>
</gene>
<accession>A0A7W3R9C9</accession>
<dbReference type="AlphaFoldDB" id="A0A7W3R9C9"/>
<dbReference type="EMBL" id="JACJII010000001">
    <property type="protein sequence ID" value="MBA9004514.1"/>
    <property type="molecule type" value="Genomic_DNA"/>
</dbReference>
<name>A0A7W3R9C9_9ACTN</name>
<protein>
    <submittedName>
        <fullName evidence="1">Uncharacterized protein</fullName>
    </submittedName>
</protein>
<proteinExistence type="predicted"/>
<organism evidence="1 2">
    <name type="scientific">Thermomonospora cellulosilytica</name>
    <dbReference type="NCBI Taxonomy" id="1411118"/>
    <lineage>
        <taxon>Bacteria</taxon>
        <taxon>Bacillati</taxon>
        <taxon>Actinomycetota</taxon>
        <taxon>Actinomycetes</taxon>
        <taxon>Streptosporangiales</taxon>
        <taxon>Thermomonosporaceae</taxon>
        <taxon>Thermomonospora</taxon>
    </lineage>
</organism>
<sequence>MFLIIAAVALIALMSSLAYLIDFAWASRHDSLRAPADRRGVRRARRVSGMYVRGREEQLTH</sequence>
<reference evidence="1 2" key="1">
    <citation type="submission" date="2020-08" db="EMBL/GenBank/DDBJ databases">
        <title>Sequencing the genomes of 1000 actinobacteria strains.</title>
        <authorList>
            <person name="Klenk H.-P."/>
        </authorList>
    </citation>
    <scope>NUCLEOTIDE SEQUENCE [LARGE SCALE GENOMIC DNA]</scope>
    <source>
        <strain evidence="1 2">DSM 45823</strain>
    </source>
</reference>
<dbReference type="RefSeq" id="WP_119731264.1">
    <property type="nucleotide sequence ID" value="NZ_JACJII010000001.1"/>
</dbReference>
<evidence type="ECO:0000313" key="1">
    <source>
        <dbReference type="EMBL" id="MBA9004514.1"/>
    </source>
</evidence>
<keyword evidence="2" id="KW-1185">Reference proteome</keyword>